<protein>
    <submittedName>
        <fullName evidence="1">Uncharacterized protein</fullName>
    </submittedName>
</protein>
<dbReference type="PANTHER" id="PTHR35126">
    <property type="entry name" value="SLR0598 PROTEIN"/>
    <property type="match status" value="1"/>
</dbReference>
<keyword evidence="2" id="KW-1185">Reference proteome</keyword>
<dbReference type="PANTHER" id="PTHR35126:SF1">
    <property type="entry name" value="DUF3067 DOMAIN-CONTAINING PROTEIN"/>
    <property type="match status" value="1"/>
</dbReference>
<name>A0ABQ7MJ86_BRACM</name>
<dbReference type="Proteomes" id="UP000823674">
    <property type="component" value="Chromosome A05"/>
</dbReference>
<gene>
    <name evidence="1" type="primary">A05p038990.1_BraROA</name>
    <name evidence="1" type="ORF">IGI04_020032</name>
</gene>
<dbReference type="InterPro" id="IPR021420">
    <property type="entry name" value="DUF3067"/>
</dbReference>
<sequence>MGLGSNLLPMHVMWKYREHKSFTLTEEEYILRLDVANMLKCWGALSHICNNLAKSNEQPRIVKAVSIFIDMDSTGGASKRMDLQVVNRPVYKQKVSKLYRHQFILKAFFCDTDLQKQRFVKLSSFPSSLSFIKFSPLVLASM</sequence>
<organism evidence="1 2">
    <name type="scientific">Brassica rapa subsp. trilocularis</name>
    <dbReference type="NCBI Taxonomy" id="1813537"/>
    <lineage>
        <taxon>Eukaryota</taxon>
        <taxon>Viridiplantae</taxon>
        <taxon>Streptophyta</taxon>
        <taxon>Embryophyta</taxon>
        <taxon>Tracheophyta</taxon>
        <taxon>Spermatophyta</taxon>
        <taxon>Magnoliopsida</taxon>
        <taxon>eudicotyledons</taxon>
        <taxon>Gunneridae</taxon>
        <taxon>Pentapetalae</taxon>
        <taxon>rosids</taxon>
        <taxon>malvids</taxon>
        <taxon>Brassicales</taxon>
        <taxon>Brassicaceae</taxon>
        <taxon>Brassiceae</taxon>
        <taxon>Brassica</taxon>
    </lineage>
</organism>
<dbReference type="Gene3D" id="3.30.428.40">
    <property type="entry name" value="Protein of unknown function DUF3067"/>
    <property type="match status" value="1"/>
</dbReference>
<dbReference type="Pfam" id="PF11267">
    <property type="entry name" value="DUF3067"/>
    <property type="match status" value="1"/>
</dbReference>
<evidence type="ECO:0000313" key="1">
    <source>
        <dbReference type="EMBL" id="KAG5398218.1"/>
    </source>
</evidence>
<comment type="caution">
    <text evidence="1">The sequence shown here is derived from an EMBL/GenBank/DDBJ whole genome shotgun (WGS) entry which is preliminary data.</text>
</comment>
<accession>A0ABQ7MJ86</accession>
<dbReference type="EMBL" id="JADBGQ010000005">
    <property type="protein sequence ID" value="KAG5398218.1"/>
    <property type="molecule type" value="Genomic_DNA"/>
</dbReference>
<proteinExistence type="predicted"/>
<reference evidence="1 2" key="1">
    <citation type="submission" date="2021-03" db="EMBL/GenBank/DDBJ databases">
        <authorList>
            <person name="King G.J."/>
            <person name="Bancroft I."/>
            <person name="Baten A."/>
            <person name="Bloomfield J."/>
            <person name="Borpatragohain P."/>
            <person name="He Z."/>
            <person name="Irish N."/>
            <person name="Irwin J."/>
            <person name="Liu K."/>
            <person name="Mauleon R.P."/>
            <person name="Moore J."/>
            <person name="Morris R."/>
            <person name="Ostergaard L."/>
            <person name="Wang B."/>
            <person name="Wells R."/>
        </authorList>
    </citation>
    <scope>NUCLEOTIDE SEQUENCE [LARGE SCALE GENOMIC DNA]</scope>
    <source>
        <strain evidence="1">R-o-18</strain>
        <tissue evidence="1">Leaf</tissue>
    </source>
</reference>
<evidence type="ECO:0000313" key="2">
    <source>
        <dbReference type="Proteomes" id="UP000823674"/>
    </source>
</evidence>